<name>A0A6V8NKA9_9ACTN</name>
<protein>
    <submittedName>
        <fullName evidence="1">Uncharacterized protein</fullName>
    </submittedName>
</protein>
<comment type="caution">
    <text evidence="1">The sequence shown here is derived from an EMBL/GenBank/DDBJ whole genome shotgun (WGS) entry which is preliminary data.</text>
</comment>
<sequence length="41" mass="5067">KKLLIDKEPFRRHIYESVTLREFFDFKVKEDAFFARRYGIG</sequence>
<evidence type="ECO:0000313" key="1">
    <source>
        <dbReference type="EMBL" id="GFP20688.1"/>
    </source>
</evidence>
<reference evidence="1 2" key="1">
    <citation type="journal article" date="2020" name="Front. Microbiol.">
        <title>Single-cell genomics of novel Actinobacteria with the Wood-Ljungdahl pathway discovered in a serpentinizing system.</title>
        <authorList>
            <person name="Merino N."/>
            <person name="Kawai M."/>
            <person name="Boyd E.S."/>
            <person name="Colman D.R."/>
            <person name="McGlynn S.E."/>
            <person name="Nealson K.H."/>
            <person name="Kurokawa K."/>
            <person name="Hongoh Y."/>
        </authorList>
    </citation>
    <scope>NUCLEOTIDE SEQUENCE [LARGE SCALE GENOMIC DNA]</scope>
    <source>
        <strain evidence="1 2">S03</strain>
    </source>
</reference>
<feature type="non-terminal residue" evidence="1">
    <location>
        <position position="1"/>
    </location>
</feature>
<accession>A0A6V8NKA9</accession>
<evidence type="ECO:0000313" key="2">
    <source>
        <dbReference type="Proteomes" id="UP000574717"/>
    </source>
</evidence>
<dbReference type="EMBL" id="BLRU01000612">
    <property type="protein sequence ID" value="GFP20688.1"/>
    <property type="molecule type" value="Genomic_DNA"/>
</dbReference>
<dbReference type="Proteomes" id="UP000574717">
    <property type="component" value="Unassembled WGS sequence"/>
</dbReference>
<gene>
    <name evidence="1" type="ORF">HKBW3S03_02192</name>
</gene>
<dbReference type="AlphaFoldDB" id="A0A6V8NKA9"/>
<proteinExistence type="predicted"/>
<organism evidence="1 2">
    <name type="scientific">Candidatus Hakubella thermalkaliphila</name>
    <dbReference type="NCBI Taxonomy" id="2754717"/>
    <lineage>
        <taxon>Bacteria</taxon>
        <taxon>Bacillati</taxon>
        <taxon>Actinomycetota</taxon>
        <taxon>Actinomycetota incertae sedis</taxon>
        <taxon>Candidatus Hakubellales</taxon>
        <taxon>Candidatus Hakubellaceae</taxon>
        <taxon>Candidatus Hakubella</taxon>
    </lineage>
</organism>